<keyword evidence="12" id="KW-1185">Reference proteome</keyword>
<dbReference type="PROSITE" id="PS50112">
    <property type="entry name" value="PAS"/>
    <property type="match status" value="1"/>
</dbReference>
<dbReference type="SUPFAM" id="SSF47384">
    <property type="entry name" value="Homodimeric domain of signal transducing histidine kinase"/>
    <property type="match status" value="1"/>
</dbReference>
<evidence type="ECO:0000256" key="4">
    <source>
        <dbReference type="ARBA" id="ARBA00022679"/>
    </source>
</evidence>
<dbReference type="Pfam" id="PF00512">
    <property type="entry name" value="HisKA"/>
    <property type="match status" value="1"/>
</dbReference>
<dbReference type="InterPro" id="IPR036890">
    <property type="entry name" value="HATPase_C_sf"/>
</dbReference>
<dbReference type="PANTHER" id="PTHR43065">
    <property type="entry name" value="SENSOR HISTIDINE KINASE"/>
    <property type="match status" value="1"/>
</dbReference>
<dbReference type="SUPFAM" id="SSF55874">
    <property type="entry name" value="ATPase domain of HSP90 chaperone/DNA topoisomerase II/histidine kinase"/>
    <property type="match status" value="1"/>
</dbReference>
<feature type="domain" description="Histidine kinase" evidence="9">
    <location>
        <begin position="150"/>
        <end position="354"/>
    </location>
</feature>
<dbReference type="InterPro" id="IPR003661">
    <property type="entry name" value="HisK_dim/P_dom"/>
</dbReference>
<sequence>MNEVDDKERRLDAFIDNLQDPFFILNEYGECKYLNKATERLFVTSKESLTNKVIWKEARALAHTPLYIKFQEVIKTGENVQFELLCERTLKWFNVEISTSENEYAIQFHDITFTKKVLEKTIQKYNSLFEAQQLHIQSEKLSFISELAAGIAHEINNPLTTIKGFLQLWKEGSIHYPDHYSIFESELERIALISNELLTLGKPLSQQVKLHDISTILRETTEIFQQDAQKRNIQIFCNTKESTCFVLCNEAQMKQVFFNIIENGIDAMDDGGKMIVDTSISDQNVVVSISDDGKGIPSEILNKIGEPFYTTKEKGTGLGLMVCYGIVKQYNGEIFVSTKVGTGTTFTIKLPLVDMS</sequence>
<dbReference type="Gene3D" id="3.30.450.20">
    <property type="entry name" value="PAS domain"/>
    <property type="match status" value="1"/>
</dbReference>
<evidence type="ECO:0000313" key="12">
    <source>
        <dbReference type="Proteomes" id="UP001148125"/>
    </source>
</evidence>
<comment type="catalytic activity">
    <reaction evidence="1">
        <text>ATP + protein L-histidine = ADP + protein N-phospho-L-histidine.</text>
        <dbReference type="EC" id="2.7.13.3"/>
    </reaction>
</comment>
<dbReference type="Pfam" id="PF02518">
    <property type="entry name" value="HATPase_c"/>
    <property type="match status" value="1"/>
</dbReference>
<keyword evidence="7 11" id="KW-0067">ATP-binding</keyword>
<gene>
    <name evidence="11" type="ORF">N7Z68_09110</name>
</gene>
<dbReference type="Proteomes" id="UP001148125">
    <property type="component" value="Unassembled WGS sequence"/>
</dbReference>
<dbReference type="RefSeq" id="WP_275118167.1">
    <property type="nucleotide sequence ID" value="NZ_JAOTPO010000005.1"/>
</dbReference>
<evidence type="ECO:0000256" key="2">
    <source>
        <dbReference type="ARBA" id="ARBA00012438"/>
    </source>
</evidence>
<evidence type="ECO:0000259" key="9">
    <source>
        <dbReference type="PROSITE" id="PS50109"/>
    </source>
</evidence>
<dbReference type="InterPro" id="IPR036097">
    <property type="entry name" value="HisK_dim/P_sf"/>
</dbReference>
<evidence type="ECO:0000256" key="8">
    <source>
        <dbReference type="ARBA" id="ARBA00023012"/>
    </source>
</evidence>
<dbReference type="InterPro" id="IPR013767">
    <property type="entry name" value="PAS_fold"/>
</dbReference>
<dbReference type="Gene3D" id="3.30.565.10">
    <property type="entry name" value="Histidine kinase-like ATPase, C-terminal domain"/>
    <property type="match status" value="1"/>
</dbReference>
<dbReference type="CDD" id="cd00082">
    <property type="entry name" value="HisKA"/>
    <property type="match status" value="1"/>
</dbReference>
<dbReference type="GO" id="GO:0005524">
    <property type="term" value="F:ATP binding"/>
    <property type="evidence" value="ECO:0007669"/>
    <property type="project" value="UniProtKB-KW"/>
</dbReference>
<dbReference type="Gene3D" id="1.10.287.130">
    <property type="match status" value="1"/>
</dbReference>
<keyword evidence="5" id="KW-0547">Nucleotide-binding</keyword>
<keyword evidence="3" id="KW-0597">Phosphoprotein</keyword>
<name>A0ABT5VDL2_9BACI</name>
<keyword evidence="6" id="KW-0418">Kinase</keyword>
<dbReference type="PROSITE" id="PS50109">
    <property type="entry name" value="HIS_KIN"/>
    <property type="match status" value="1"/>
</dbReference>
<evidence type="ECO:0000256" key="5">
    <source>
        <dbReference type="ARBA" id="ARBA00022741"/>
    </source>
</evidence>
<evidence type="ECO:0000259" key="10">
    <source>
        <dbReference type="PROSITE" id="PS50112"/>
    </source>
</evidence>
<dbReference type="InterPro" id="IPR004358">
    <property type="entry name" value="Sig_transdc_His_kin-like_C"/>
</dbReference>
<organism evidence="11 12">
    <name type="scientific">Alkalihalobacterium chitinilyticum</name>
    <dbReference type="NCBI Taxonomy" id="2980103"/>
    <lineage>
        <taxon>Bacteria</taxon>
        <taxon>Bacillati</taxon>
        <taxon>Bacillota</taxon>
        <taxon>Bacilli</taxon>
        <taxon>Bacillales</taxon>
        <taxon>Bacillaceae</taxon>
        <taxon>Alkalihalobacterium</taxon>
    </lineage>
</organism>
<dbReference type="SMART" id="SM00387">
    <property type="entry name" value="HATPase_c"/>
    <property type="match status" value="1"/>
</dbReference>
<dbReference type="EC" id="2.7.13.3" evidence="2"/>
<dbReference type="InterPro" id="IPR005467">
    <property type="entry name" value="His_kinase_dom"/>
</dbReference>
<comment type="caution">
    <text evidence="11">The sequence shown here is derived from an EMBL/GenBank/DDBJ whole genome shotgun (WGS) entry which is preliminary data.</text>
</comment>
<dbReference type="SUPFAM" id="SSF55785">
    <property type="entry name" value="PYP-like sensor domain (PAS domain)"/>
    <property type="match status" value="1"/>
</dbReference>
<accession>A0ABT5VDL2</accession>
<evidence type="ECO:0000256" key="7">
    <source>
        <dbReference type="ARBA" id="ARBA00022840"/>
    </source>
</evidence>
<evidence type="ECO:0000256" key="3">
    <source>
        <dbReference type="ARBA" id="ARBA00022553"/>
    </source>
</evidence>
<dbReference type="EMBL" id="JAOTPO010000005">
    <property type="protein sequence ID" value="MDE5413545.1"/>
    <property type="molecule type" value="Genomic_DNA"/>
</dbReference>
<reference evidence="11" key="1">
    <citation type="submission" date="2024-05" db="EMBL/GenBank/DDBJ databases">
        <title>Alkalihalobacillus sp. strain MEB203 novel alkaliphilic bacterium from Lonar Lake, India.</title>
        <authorList>
            <person name="Joshi A."/>
            <person name="Thite S."/>
            <person name="Mengade P."/>
        </authorList>
    </citation>
    <scope>NUCLEOTIDE SEQUENCE</scope>
    <source>
        <strain evidence="11">MEB 203</strain>
    </source>
</reference>
<keyword evidence="8" id="KW-0902">Two-component regulatory system</keyword>
<keyword evidence="4" id="KW-0808">Transferase</keyword>
<evidence type="ECO:0000256" key="6">
    <source>
        <dbReference type="ARBA" id="ARBA00022777"/>
    </source>
</evidence>
<dbReference type="InterPro" id="IPR000014">
    <property type="entry name" value="PAS"/>
</dbReference>
<dbReference type="InterPro" id="IPR003594">
    <property type="entry name" value="HATPase_dom"/>
</dbReference>
<dbReference type="PANTHER" id="PTHR43065:SF10">
    <property type="entry name" value="PEROXIDE STRESS-ACTIVATED HISTIDINE KINASE MAK3"/>
    <property type="match status" value="1"/>
</dbReference>
<dbReference type="SMART" id="SM00388">
    <property type="entry name" value="HisKA"/>
    <property type="match status" value="1"/>
</dbReference>
<dbReference type="InterPro" id="IPR035965">
    <property type="entry name" value="PAS-like_dom_sf"/>
</dbReference>
<feature type="domain" description="PAS" evidence="10">
    <location>
        <begin position="7"/>
        <end position="52"/>
    </location>
</feature>
<protein>
    <recommendedName>
        <fullName evidence="2">histidine kinase</fullName>
        <ecNumber evidence="2">2.7.13.3</ecNumber>
    </recommendedName>
</protein>
<evidence type="ECO:0000313" key="11">
    <source>
        <dbReference type="EMBL" id="MDE5413545.1"/>
    </source>
</evidence>
<evidence type="ECO:0000256" key="1">
    <source>
        <dbReference type="ARBA" id="ARBA00000085"/>
    </source>
</evidence>
<proteinExistence type="predicted"/>
<dbReference type="Pfam" id="PF00989">
    <property type="entry name" value="PAS"/>
    <property type="match status" value="1"/>
</dbReference>
<dbReference type="PRINTS" id="PR00344">
    <property type="entry name" value="BCTRLSENSOR"/>
</dbReference>